<accession>A0A395IK75</accession>
<evidence type="ECO:0000313" key="3">
    <source>
        <dbReference type="Proteomes" id="UP000249056"/>
    </source>
</evidence>
<dbReference type="PANTHER" id="PTHR14149:SF17">
    <property type="entry name" value="GTPASE-ACTIVATING PROTEIN"/>
    <property type="match status" value="1"/>
</dbReference>
<evidence type="ECO:0000259" key="1">
    <source>
        <dbReference type="PROSITE" id="PS50018"/>
    </source>
</evidence>
<organism evidence="2 3">
    <name type="scientific">Monilinia fructigena</name>
    <dbReference type="NCBI Taxonomy" id="38457"/>
    <lineage>
        <taxon>Eukaryota</taxon>
        <taxon>Fungi</taxon>
        <taxon>Dikarya</taxon>
        <taxon>Ascomycota</taxon>
        <taxon>Pezizomycotina</taxon>
        <taxon>Leotiomycetes</taxon>
        <taxon>Helotiales</taxon>
        <taxon>Sclerotiniaceae</taxon>
        <taxon>Monilinia</taxon>
    </lineage>
</organism>
<dbReference type="EMBL" id="QKRW01000038">
    <property type="protein sequence ID" value="RAL60687.1"/>
    <property type="molecule type" value="Genomic_DNA"/>
</dbReference>
<dbReference type="SUPFAM" id="SSF48350">
    <property type="entry name" value="GTPase activation domain, GAP"/>
    <property type="match status" value="1"/>
</dbReference>
<dbReference type="GO" id="GO:0046580">
    <property type="term" value="P:negative regulation of Ras protein signal transduction"/>
    <property type="evidence" value="ECO:0007669"/>
    <property type="project" value="TreeGrafter"/>
</dbReference>
<keyword evidence="3" id="KW-1185">Reference proteome</keyword>
<evidence type="ECO:0000313" key="2">
    <source>
        <dbReference type="EMBL" id="RAL60687.1"/>
    </source>
</evidence>
<dbReference type="GO" id="GO:0005938">
    <property type="term" value="C:cell cortex"/>
    <property type="evidence" value="ECO:0007669"/>
    <property type="project" value="TreeGrafter"/>
</dbReference>
<dbReference type="InterPro" id="IPR001936">
    <property type="entry name" value="RasGAP_dom"/>
</dbReference>
<dbReference type="GO" id="GO:0005096">
    <property type="term" value="F:GTPase activator activity"/>
    <property type="evidence" value="ECO:0007669"/>
    <property type="project" value="TreeGrafter"/>
</dbReference>
<gene>
    <name evidence="2" type="ORF">DID88_010005</name>
</gene>
<dbReference type="Pfam" id="PF03836">
    <property type="entry name" value="RasGAP_C"/>
    <property type="match status" value="1"/>
</dbReference>
<dbReference type="PANTHER" id="PTHR14149">
    <property type="entry name" value="RAS GTPASE-ACTIVATING PROTEIN WITH IQ MOTIF"/>
    <property type="match status" value="1"/>
</dbReference>
<feature type="domain" description="Ras-GAP" evidence="1">
    <location>
        <begin position="12"/>
        <end position="152"/>
    </location>
</feature>
<name>A0A395IK75_9HELO</name>
<dbReference type="AlphaFoldDB" id="A0A395IK75"/>
<protein>
    <recommendedName>
        <fullName evidence="1">Ras-GAP domain-containing protein</fullName>
    </recommendedName>
</protein>
<dbReference type="SUPFAM" id="SSF143885">
    <property type="entry name" value="RGC domain-like"/>
    <property type="match status" value="1"/>
</dbReference>
<dbReference type="OrthoDB" id="775356at2759"/>
<comment type="caution">
    <text evidence="2">The sequence shown here is derived from an EMBL/GenBank/DDBJ whole genome shotgun (WGS) entry which is preliminary data.</text>
</comment>
<dbReference type="Pfam" id="PF00616">
    <property type="entry name" value="RasGAP"/>
    <property type="match status" value="1"/>
</dbReference>
<dbReference type="InterPro" id="IPR000593">
    <property type="entry name" value="RasGAP_C"/>
</dbReference>
<sequence length="479" mass="54673">MFTIYGNQYESREEHLLLTMFQSVLTYQFDNTPEYSSLLRANTPVSRMMTTYTRRGPGQSYLKTVLADRINGLIELKDLDLEINPLKVYETMIAQIELETGGLPASLPRAVTAEQAADNTQVQAIIEPRLTMLMEIANGFLTTIIDGLEETPIFTKSLEMDNYVALSKKDLELSITLNEVYATHALLDKHTAELNKDENSHLAVILADLGPAPAQLPRKDNRAINLPLFSKWETAIDDLTAALDITQEEVYFMEAKSTFVQIMRSIPSNSAVARRPLRLERVADAAGQYRNDAVMVRKGIRAMELLSQLQELGVIDKSDQFSLLRDEVEQELQHLGSLKDGVILETQKLDQVFKTIRDHNSYLSEGTKRKQQKHQVLGPYKFTHQELEKQGVIQKSNVPDNRRANIYFNFTSPLPGTFVISLHYKGRNRGLLELDLKLDDLLEMQKDNQEDLDLEYVQFNVPKVLNLLNKRFARRKKGW</sequence>
<reference evidence="2 3" key="1">
    <citation type="submission" date="2018-06" db="EMBL/GenBank/DDBJ databases">
        <title>Genome Sequence of the Brown Rot Fungal Pathogen Monilinia fructigena.</title>
        <authorList>
            <person name="Landi L."/>
            <person name="De Miccolis Angelini R.M."/>
            <person name="Pollastro S."/>
            <person name="Abate D."/>
            <person name="Faretra F."/>
            <person name="Romanazzi G."/>
        </authorList>
    </citation>
    <scope>NUCLEOTIDE SEQUENCE [LARGE SCALE GENOMIC DNA]</scope>
    <source>
        <strain evidence="2 3">Mfrg269</strain>
    </source>
</reference>
<dbReference type="PROSITE" id="PS50018">
    <property type="entry name" value="RAS_GTPASE_ACTIV_2"/>
    <property type="match status" value="1"/>
</dbReference>
<dbReference type="Proteomes" id="UP000249056">
    <property type="component" value="Unassembled WGS sequence"/>
</dbReference>
<dbReference type="Gene3D" id="1.10.506.10">
    <property type="entry name" value="GTPase Activation - p120gap, domain 1"/>
    <property type="match status" value="2"/>
</dbReference>
<proteinExistence type="predicted"/>
<dbReference type="InterPro" id="IPR008936">
    <property type="entry name" value="Rho_GTPase_activation_prot"/>
</dbReference>